<gene>
    <name evidence="2" type="ORF">TSTA_084500</name>
</gene>
<organism evidence="2 3">
    <name type="scientific">Talaromyces stipitatus (strain ATCC 10500 / CBS 375.48 / QM 6759 / NRRL 1006)</name>
    <name type="common">Penicillium stipitatum</name>
    <dbReference type="NCBI Taxonomy" id="441959"/>
    <lineage>
        <taxon>Eukaryota</taxon>
        <taxon>Fungi</taxon>
        <taxon>Dikarya</taxon>
        <taxon>Ascomycota</taxon>
        <taxon>Pezizomycotina</taxon>
        <taxon>Eurotiomycetes</taxon>
        <taxon>Eurotiomycetidae</taxon>
        <taxon>Eurotiales</taxon>
        <taxon>Trichocomaceae</taxon>
        <taxon>Talaromyces</taxon>
        <taxon>Talaromyces sect. Talaromyces</taxon>
    </lineage>
</organism>
<proteinExistence type="predicted"/>
<protein>
    <submittedName>
        <fullName evidence="2">Uncharacterized protein</fullName>
    </submittedName>
</protein>
<dbReference type="eggNOG" id="ENOG502RK3M">
    <property type="taxonomic scope" value="Eukaryota"/>
</dbReference>
<name>B8M0C2_TALSN</name>
<dbReference type="OrthoDB" id="4455194at2759"/>
<dbReference type="AlphaFoldDB" id="B8M0C2"/>
<dbReference type="VEuPathDB" id="FungiDB:TSTA_084500"/>
<evidence type="ECO:0000313" key="3">
    <source>
        <dbReference type="Proteomes" id="UP000001745"/>
    </source>
</evidence>
<feature type="compositionally biased region" description="Pro residues" evidence="1">
    <location>
        <begin position="64"/>
        <end position="78"/>
    </location>
</feature>
<evidence type="ECO:0000256" key="1">
    <source>
        <dbReference type="SAM" id="MobiDB-lite"/>
    </source>
</evidence>
<dbReference type="InParanoid" id="B8M0C2"/>
<keyword evidence="3" id="KW-1185">Reference proteome</keyword>
<dbReference type="EMBL" id="EQ962653">
    <property type="protein sequence ID" value="EED21219.1"/>
    <property type="molecule type" value="Genomic_DNA"/>
</dbReference>
<sequence length="527" mass="58368">MDVLSALKVIHNASDEELKEALASESIHDFIFETLGRVQNLVVTTSPSTVTSPSRTSSLHTSSPPAPSPPISSPPHPTPENSKAISLFEHVERSIPWLLDFTKQSPASIIKKKGTRTWDPRLDDILRCGRKATRQEILFRGYAQRSFALQFIQEQELQGKPSRVEELCLAVLKLATDTDQSQSQSILNQKSHSIACFVKDYICIDSHHDEYGSALEGVYAGLRILVAERLLEKKLSQSLITAGLAAVLAVVARFSFASFETIRDLISCIVANPEISPLRKKKSSTTEEPPRRILEILLELSPWSSDFQSCYTSLKTRGWAGSSNTELSERIQSSDDYCSNTSGSAHHQWSDTSSIATDLAEDDDFSQPLPKRPCLDHSAARPYRSEISVSQYDSFLGTPQALNLSANIAHRLGENGGDRSQLLNNDPQSIHVPTSLHMAGMEPRYTQLTPGVSDIPLDLINYSQSTPQAPNVSMGSAETQSMPGVSGIPLDLAQQTLNRYLMLQVTRLARHTILNRCLVFQTFHWTW</sequence>
<dbReference type="HOGENOM" id="CLU_516980_0_0_1"/>
<dbReference type="GeneID" id="8102732"/>
<accession>B8M0C2</accession>
<dbReference type="RefSeq" id="XP_002478182.1">
    <property type="nucleotide sequence ID" value="XM_002478137.1"/>
</dbReference>
<evidence type="ECO:0000313" key="2">
    <source>
        <dbReference type="EMBL" id="EED21219.1"/>
    </source>
</evidence>
<feature type="region of interest" description="Disordered" evidence="1">
    <location>
        <begin position="45"/>
        <end position="82"/>
    </location>
</feature>
<reference evidence="3" key="1">
    <citation type="journal article" date="2015" name="Genome Announc.">
        <title>Genome sequence of the AIDS-associated pathogen Penicillium marneffei (ATCC18224) and its near taxonomic relative Talaromyces stipitatus (ATCC10500).</title>
        <authorList>
            <person name="Nierman W.C."/>
            <person name="Fedorova-Abrams N.D."/>
            <person name="Andrianopoulos A."/>
        </authorList>
    </citation>
    <scope>NUCLEOTIDE SEQUENCE [LARGE SCALE GENOMIC DNA]</scope>
    <source>
        <strain evidence="3">ATCC 10500 / CBS 375.48 / QM 6759 / NRRL 1006</strain>
    </source>
</reference>
<dbReference type="Proteomes" id="UP000001745">
    <property type="component" value="Unassembled WGS sequence"/>
</dbReference>
<feature type="compositionally biased region" description="Low complexity" evidence="1">
    <location>
        <begin position="45"/>
        <end position="63"/>
    </location>
</feature>